<reference evidence="1" key="1">
    <citation type="submission" date="2023-06" db="EMBL/GenBank/DDBJ databases">
        <authorList>
            <person name="Delattre M."/>
        </authorList>
    </citation>
    <scope>NUCLEOTIDE SEQUENCE</scope>
    <source>
        <strain evidence="1">AF72</strain>
    </source>
</reference>
<gene>
    <name evidence="2" type="ORF">MSPICULIGERA_LOCUS17505</name>
    <name evidence="1" type="ORF">MSPICULIGERA_LOCUS6479</name>
</gene>
<organism evidence="1 3">
    <name type="scientific">Mesorhabditis spiculigera</name>
    <dbReference type="NCBI Taxonomy" id="96644"/>
    <lineage>
        <taxon>Eukaryota</taxon>
        <taxon>Metazoa</taxon>
        <taxon>Ecdysozoa</taxon>
        <taxon>Nematoda</taxon>
        <taxon>Chromadorea</taxon>
        <taxon>Rhabditida</taxon>
        <taxon>Rhabditina</taxon>
        <taxon>Rhabditomorpha</taxon>
        <taxon>Rhabditoidea</taxon>
        <taxon>Rhabditidae</taxon>
        <taxon>Mesorhabditinae</taxon>
        <taxon>Mesorhabditis</taxon>
    </lineage>
</organism>
<comment type="caution">
    <text evidence="1">The sequence shown here is derived from an EMBL/GenBank/DDBJ whole genome shotgun (WGS) entry which is preliminary data.</text>
</comment>
<protein>
    <submittedName>
        <fullName evidence="1">Uncharacterized protein</fullName>
    </submittedName>
</protein>
<evidence type="ECO:0000313" key="1">
    <source>
        <dbReference type="EMBL" id="CAJ0567946.1"/>
    </source>
</evidence>
<feature type="non-terminal residue" evidence="1">
    <location>
        <position position="1"/>
    </location>
</feature>
<evidence type="ECO:0000313" key="2">
    <source>
        <dbReference type="EMBL" id="CAJ0579280.1"/>
    </source>
</evidence>
<proteinExistence type="predicted"/>
<keyword evidence="3" id="KW-1185">Reference proteome</keyword>
<dbReference type="EMBL" id="CATQJA010002656">
    <property type="protein sequence ID" value="CAJ0579280.1"/>
    <property type="molecule type" value="Genomic_DNA"/>
</dbReference>
<name>A0AA36CGI7_9BILA</name>
<dbReference type="EMBL" id="CATQJA010001605">
    <property type="protein sequence ID" value="CAJ0567946.1"/>
    <property type="molecule type" value="Genomic_DNA"/>
</dbReference>
<sequence length="78" mass="9123">MVVFLANSIANPILYLFFSSVIRKHVLFDFRHRFSLSAMYNDYEYRSSLSQHRQSLLRARDTTISSDLNKFPKASISC</sequence>
<evidence type="ECO:0000313" key="3">
    <source>
        <dbReference type="Proteomes" id="UP001177023"/>
    </source>
</evidence>
<dbReference type="Proteomes" id="UP001177023">
    <property type="component" value="Unassembled WGS sequence"/>
</dbReference>
<accession>A0AA36CGI7</accession>
<dbReference type="AlphaFoldDB" id="A0AA36CGI7"/>